<accession>A0A1M5APU0</accession>
<proteinExistence type="predicted"/>
<sequence length="739" mass="81474">MSIPLNTIYSYFETGDFPTQDQFQASWSSFWHKDESIPTSKITGLENLLQNKADKSVYELHLSDPEAHTAFLAKKNASNLSESDRQSWKAALNVGELPDNVATVDSDPLVGNVYTKSQSQDLFMMIDEYVNNDGKITADKLEALALTRIFKVNEHTLQDFMNNSDAYEYEESDIIAVPSADSEPRYTLYFYIGGDKKDIKSYLNTGVSTISMSMVEGLADALKQKLERPTRDGNYYLKQDQGFTLWSPLPEPTLADVVNKDAYSPQPITFINGEERPNGMLGMNPATYSLFFGNMNPNHTGVYNIALGYNNMPSLTTGSSNTIVGHFAGKAVTTGGANVVMGLDAATGLTTGNDNTLIGVSSGYGLAGGKGNAMLGKWSGCFITGDNNTFLGYQAGQYWGKGGSGKWSSNIVIGGGTTGHPMGVWGENSIIIGSNLELNGQQNNKFIINNFLAKDNNYYKTHFIEGNFADRWLRFDTSLQVLRMPAADASYTKNIVARPDGTFGTEERVDYIPLTGTKPGKPVSGNIEFSKDFLAKLYCGSSELYINNGLISMNSNKSNISVSDFGADITDGVNAINLKSDTSHISVKSNVDGAGLLGADYYGKNYEPNSFVQKQWVEERIGGIGDVHPYKVYIALMQFSDDGNFEPQFNVLENTIGDFEWKRQDIGRYIGFNKDLFSGNLWINSNINYYDRGMIVDCRSIRNSKDSVDLNIFRVSEYNPIDLTGEIGIIEIRLYPVTN</sequence>
<organism evidence="1 2">
    <name type="scientific">Chryseobacterium vrystaatense</name>
    <dbReference type="NCBI Taxonomy" id="307480"/>
    <lineage>
        <taxon>Bacteria</taxon>
        <taxon>Pseudomonadati</taxon>
        <taxon>Bacteroidota</taxon>
        <taxon>Flavobacteriia</taxon>
        <taxon>Flavobacteriales</taxon>
        <taxon>Weeksellaceae</taxon>
        <taxon>Chryseobacterium group</taxon>
        <taxon>Chryseobacterium</taxon>
    </lineage>
</organism>
<dbReference type="EMBL" id="FQVE01000002">
    <property type="protein sequence ID" value="SHF32176.1"/>
    <property type="molecule type" value="Genomic_DNA"/>
</dbReference>
<dbReference type="RefSeq" id="WP_073173105.1">
    <property type="nucleotide sequence ID" value="NZ_FQVE01000002.1"/>
</dbReference>
<name>A0A1M5APU0_9FLAO</name>
<dbReference type="AlphaFoldDB" id="A0A1M5APU0"/>
<evidence type="ECO:0000313" key="1">
    <source>
        <dbReference type="EMBL" id="SHF32176.1"/>
    </source>
</evidence>
<protein>
    <submittedName>
        <fullName evidence="1">Uncharacterized protein</fullName>
    </submittedName>
</protein>
<evidence type="ECO:0000313" key="2">
    <source>
        <dbReference type="Proteomes" id="UP000184108"/>
    </source>
</evidence>
<dbReference type="Proteomes" id="UP000184108">
    <property type="component" value="Unassembled WGS sequence"/>
</dbReference>
<gene>
    <name evidence="1" type="ORF">SAMN02787073_1993</name>
</gene>
<reference evidence="2" key="1">
    <citation type="submission" date="2016-11" db="EMBL/GenBank/DDBJ databases">
        <authorList>
            <person name="Varghese N."/>
            <person name="Submissions S."/>
        </authorList>
    </citation>
    <scope>NUCLEOTIDE SEQUENCE [LARGE SCALE GENOMIC DNA]</scope>
    <source>
        <strain evidence="2">YR203</strain>
    </source>
</reference>